<dbReference type="Proteomes" id="UP000239406">
    <property type="component" value="Unassembled WGS sequence"/>
</dbReference>
<organism evidence="2 3">
    <name type="scientific">Caldimonas thermodepolymerans</name>
    <dbReference type="NCBI Taxonomy" id="215580"/>
    <lineage>
        <taxon>Bacteria</taxon>
        <taxon>Pseudomonadati</taxon>
        <taxon>Pseudomonadota</taxon>
        <taxon>Betaproteobacteria</taxon>
        <taxon>Burkholderiales</taxon>
        <taxon>Sphaerotilaceae</taxon>
        <taxon>Caldimonas</taxon>
    </lineage>
</organism>
<accession>A0A2S5T9B5</accession>
<reference evidence="2 3" key="1">
    <citation type="submission" date="2018-02" db="EMBL/GenBank/DDBJ databases">
        <title>Reclassifiation of [Polyangium] brachysporum DSM 7029 as Guopingzhaonella breviflexa gen. nov., sp. nov., a member of the family Comamonadaceae.</title>
        <authorList>
            <person name="Tang B."/>
        </authorList>
    </citation>
    <scope>NUCLEOTIDE SEQUENCE [LARGE SCALE GENOMIC DNA]</scope>
    <source>
        <strain evidence="2 3">DSM 15344</strain>
    </source>
</reference>
<name>A0A2S5T9B5_9BURK</name>
<feature type="region of interest" description="Disordered" evidence="1">
    <location>
        <begin position="160"/>
        <end position="181"/>
    </location>
</feature>
<keyword evidence="3" id="KW-1185">Reference proteome</keyword>
<proteinExistence type="predicted"/>
<evidence type="ECO:0000313" key="2">
    <source>
        <dbReference type="EMBL" id="PPE71604.1"/>
    </source>
</evidence>
<evidence type="ECO:0000256" key="1">
    <source>
        <dbReference type="SAM" id="MobiDB-lite"/>
    </source>
</evidence>
<dbReference type="AlphaFoldDB" id="A0A2S5T9B5"/>
<dbReference type="Pfam" id="PF07963">
    <property type="entry name" value="N_methyl"/>
    <property type="match status" value="1"/>
</dbReference>
<gene>
    <name evidence="2" type="primary">pilV</name>
    <name evidence="2" type="ORF">C1702_00990</name>
</gene>
<dbReference type="NCBIfam" id="TIGR02523">
    <property type="entry name" value="type_IV_pilV"/>
    <property type="match status" value="1"/>
</dbReference>
<comment type="caution">
    <text evidence="2">The sequence shown here is derived from an EMBL/GenBank/DDBJ whole genome shotgun (WGS) entry which is preliminary data.</text>
</comment>
<protein>
    <submittedName>
        <fullName evidence="2">Type IV pilus modification protein PilV</fullName>
    </submittedName>
</protein>
<dbReference type="EMBL" id="PSNY01000001">
    <property type="protein sequence ID" value="PPE71604.1"/>
    <property type="molecule type" value="Genomic_DNA"/>
</dbReference>
<sequence length="193" mass="20425">MFMMRPSFAAGHGRRRSAARGASLIEVLVALLILSFGMLAMAGLHAAAFRYGKMSQFRGVATQLATEMADRMRANVDGAMAGNYVHEEAYDSGASAVTVPACANPAECTPAEIAEVDLAQMLNTVRLALPGGGLYVERDAAQPNAYNVWVLWLDPEAHGNDEQDDSASLSGLCPEGAGVSSPRPQCMPVRVVL</sequence>
<dbReference type="InterPro" id="IPR012902">
    <property type="entry name" value="N_methyl_site"/>
</dbReference>
<dbReference type="InterPro" id="IPR013362">
    <property type="entry name" value="Pilus_4_PilV"/>
</dbReference>
<dbReference type="OrthoDB" id="8906930at2"/>
<evidence type="ECO:0000313" key="3">
    <source>
        <dbReference type="Proteomes" id="UP000239406"/>
    </source>
</evidence>